<dbReference type="OrthoDB" id="9793802at2"/>
<dbReference type="PANTHER" id="PTHR35862">
    <property type="entry name" value="FELS-2 PROPHAGE PROTEIN"/>
    <property type="match status" value="1"/>
</dbReference>
<sequence length="328" mass="35768">MIDQPYHDKDLSQLPPPEVLAALNYDVLLNERKQTLNGLHPLVFVDGQPVLKQATLIQTDTESYWKIPFDQEAGLYYLDLPSDPATRLVEADAYRELLLHHRVNQVAKDLLIAYATGANLDHLAANYGVSRLVISPATSTTKAVLESDAALRKRTLLAIENYARGGSMGWYLFNTLSASGLVKDAAVISPNPCEIVISVLSQEGDGTATPELLATVEAYLHSRYTRVLGDLVTVQSAEVLHYSLAADVVYYPGPSSASVKIAIETAWLKYRSQSERIGHGVHRSAIDAALHQPGVYRATIQSPAELPLAVGAMQAPYCDSFVLTEAKV</sequence>
<proteinExistence type="predicted"/>
<dbReference type="PIRSF" id="PIRSF020481">
    <property type="entry name" value="BAP"/>
    <property type="match status" value="1"/>
</dbReference>
<reference evidence="1 2" key="1">
    <citation type="submission" date="2017-02" db="EMBL/GenBank/DDBJ databases">
        <authorList>
            <person name="Peterson S.W."/>
        </authorList>
    </citation>
    <scope>NUCLEOTIDE SEQUENCE [LARGE SCALE GENOMIC DNA]</scope>
    <source>
        <strain evidence="1 2">ATCC 49788</strain>
    </source>
</reference>
<gene>
    <name evidence="1" type="ORF">SAMN02745130_02187</name>
</gene>
<keyword evidence="2" id="KW-1185">Reference proteome</keyword>
<accession>A0A1T4WV84</accession>
<name>A0A1T4WV84_9GAMM</name>
<dbReference type="EMBL" id="FUYB01000009">
    <property type="protein sequence ID" value="SKA81292.1"/>
    <property type="molecule type" value="Genomic_DNA"/>
</dbReference>
<protein>
    <submittedName>
        <fullName evidence="1">Phage-related baseplate assembly protein</fullName>
    </submittedName>
</protein>
<dbReference type="InterPro" id="IPR052726">
    <property type="entry name" value="Phage_Baseplate_Hub"/>
</dbReference>
<evidence type="ECO:0000313" key="2">
    <source>
        <dbReference type="Proteomes" id="UP000190460"/>
    </source>
</evidence>
<dbReference type="InterPro" id="IPR014507">
    <property type="entry name" value="Baseplate_assembly_J_pred"/>
</dbReference>
<dbReference type="AlphaFoldDB" id="A0A1T4WV84"/>
<dbReference type="PANTHER" id="PTHR35862:SF1">
    <property type="entry name" value="FELS-2 PROPHAGE PROTEIN"/>
    <property type="match status" value="1"/>
</dbReference>
<evidence type="ECO:0000313" key="1">
    <source>
        <dbReference type="EMBL" id="SKA81292.1"/>
    </source>
</evidence>
<dbReference type="STRING" id="92487.SAMN02745130_02187"/>
<dbReference type="Proteomes" id="UP000190460">
    <property type="component" value="Unassembled WGS sequence"/>
</dbReference>
<organism evidence="1 2">
    <name type="scientific">Thiothrix eikelboomii</name>
    <dbReference type="NCBI Taxonomy" id="92487"/>
    <lineage>
        <taxon>Bacteria</taxon>
        <taxon>Pseudomonadati</taxon>
        <taxon>Pseudomonadota</taxon>
        <taxon>Gammaproteobacteria</taxon>
        <taxon>Thiotrichales</taxon>
        <taxon>Thiotrichaceae</taxon>
        <taxon>Thiothrix</taxon>
    </lineage>
</organism>
<dbReference type="RefSeq" id="WP_078922673.1">
    <property type="nucleotide sequence ID" value="NZ_FUYB01000009.1"/>
</dbReference>